<reference evidence="3" key="1">
    <citation type="submission" date="2022-10" db="EMBL/GenBank/DDBJ databases">
        <title>Genome assembly of Pristionchus species.</title>
        <authorList>
            <person name="Yoshida K."/>
            <person name="Sommer R.J."/>
        </authorList>
    </citation>
    <scope>NUCLEOTIDE SEQUENCE [LARGE SCALE GENOMIC DNA]</scope>
    <source>
        <strain evidence="3">RS5460</strain>
    </source>
</reference>
<feature type="domain" description="C2H2-type" evidence="1">
    <location>
        <begin position="11"/>
        <end position="34"/>
    </location>
</feature>
<feature type="non-terminal residue" evidence="2">
    <location>
        <position position="1"/>
    </location>
</feature>
<evidence type="ECO:0000259" key="1">
    <source>
        <dbReference type="SMART" id="SM00355"/>
    </source>
</evidence>
<gene>
    <name evidence="2" type="ORF">PMAYCL1PPCAC_13540</name>
</gene>
<dbReference type="InterPro" id="IPR013087">
    <property type="entry name" value="Znf_C2H2_type"/>
</dbReference>
<keyword evidence="3" id="KW-1185">Reference proteome</keyword>
<dbReference type="AlphaFoldDB" id="A0AAN4ZT77"/>
<dbReference type="Proteomes" id="UP001328107">
    <property type="component" value="Unassembled WGS sequence"/>
</dbReference>
<accession>A0AAN4ZT77</accession>
<organism evidence="2 3">
    <name type="scientific">Pristionchus mayeri</name>
    <dbReference type="NCBI Taxonomy" id="1317129"/>
    <lineage>
        <taxon>Eukaryota</taxon>
        <taxon>Metazoa</taxon>
        <taxon>Ecdysozoa</taxon>
        <taxon>Nematoda</taxon>
        <taxon>Chromadorea</taxon>
        <taxon>Rhabditida</taxon>
        <taxon>Rhabditina</taxon>
        <taxon>Diplogasteromorpha</taxon>
        <taxon>Diplogasteroidea</taxon>
        <taxon>Neodiplogasteridae</taxon>
        <taxon>Pristionchus</taxon>
    </lineage>
</organism>
<evidence type="ECO:0000313" key="2">
    <source>
        <dbReference type="EMBL" id="GMR43345.1"/>
    </source>
</evidence>
<dbReference type="EMBL" id="BTRK01000003">
    <property type="protein sequence ID" value="GMR43345.1"/>
    <property type="molecule type" value="Genomic_DNA"/>
</dbReference>
<protein>
    <recommendedName>
        <fullName evidence="1">C2H2-type domain-containing protein</fullName>
    </recommendedName>
</protein>
<proteinExistence type="predicted"/>
<feature type="domain" description="C2H2-type" evidence="1">
    <location>
        <begin position="84"/>
        <end position="106"/>
    </location>
</feature>
<name>A0AAN4ZT77_9BILA</name>
<evidence type="ECO:0000313" key="3">
    <source>
        <dbReference type="Proteomes" id="UP001328107"/>
    </source>
</evidence>
<comment type="caution">
    <text evidence="2">The sequence shown here is derived from an EMBL/GenBank/DDBJ whole genome shotgun (WGS) entry which is preliminary data.</text>
</comment>
<dbReference type="SMART" id="SM00355">
    <property type="entry name" value="ZnF_C2H2"/>
    <property type="match status" value="2"/>
</dbReference>
<sequence>EKGNGTEKNELECPECEYRSRSAFSWWKHLKEKHSTTPSLAGCLLRCDCGHESYSHMHGQECQTANFTIIRNEDAPIRRIEMTPQCVLCKIHPKTPGGYIMHLRRHHKTTLKGNGVYLKCSCGARYNHEKDYLKHDKKCTGTDYTLHKLDEN</sequence>